<dbReference type="InterPro" id="IPR010985">
    <property type="entry name" value="Ribbon_hlx_hlx"/>
</dbReference>
<sequence>MNNLMVIDGYRAIIQYDPEIEMFRGEFTGLNGSADFYADSVEALREEGKTSLRIFLEVCQEKGIEPTKAYSGKFQVRLPEGLHRDAVDAARARGESLNQFVAHAIQHELSA</sequence>
<dbReference type="OrthoDB" id="5297106at2"/>
<dbReference type="Proteomes" id="UP000198693">
    <property type="component" value="Unassembled WGS sequence"/>
</dbReference>
<dbReference type="AlphaFoldDB" id="A0A1I7KE91"/>
<dbReference type="InterPro" id="IPR013321">
    <property type="entry name" value="Arc_rbn_hlx_hlx"/>
</dbReference>
<evidence type="ECO:0000313" key="2">
    <source>
        <dbReference type="Proteomes" id="UP000198693"/>
    </source>
</evidence>
<organism evidence="1 2">
    <name type="scientific">Halomonas korlensis</name>
    <dbReference type="NCBI Taxonomy" id="463301"/>
    <lineage>
        <taxon>Bacteria</taxon>
        <taxon>Pseudomonadati</taxon>
        <taxon>Pseudomonadota</taxon>
        <taxon>Gammaproteobacteria</taxon>
        <taxon>Oceanospirillales</taxon>
        <taxon>Halomonadaceae</taxon>
        <taxon>Halomonas</taxon>
    </lineage>
</organism>
<dbReference type="InterPro" id="IPR035069">
    <property type="entry name" value="TTHA1013/TTHA0281-like"/>
</dbReference>
<proteinExistence type="predicted"/>
<evidence type="ECO:0000313" key="1">
    <source>
        <dbReference type="EMBL" id="SFU95727.1"/>
    </source>
</evidence>
<dbReference type="SUPFAM" id="SSF47598">
    <property type="entry name" value="Ribbon-helix-helix"/>
    <property type="match status" value="1"/>
</dbReference>
<dbReference type="Gene3D" id="1.10.1220.10">
    <property type="entry name" value="Met repressor-like"/>
    <property type="match status" value="1"/>
</dbReference>
<gene>
    <name evidence="1" type="ORF">SAMN04487955_11840</name>
</gene>
<reference evidence="2" key="1">
    <citation type="submission" date="2016-10" db="EMBL/GenBank/DDBJ databases">
        <authorList>
            <person name="Varghese N."/>
            <person name="Submissions S."/>
        </authorList>
    </citation>
    <scope>NUCLEOTIDE SEQUENCE [LARGE SCALE GENOMIC DNA]</scope>
    <source>
        <strain evidence="2">CGMCC 1.6981</strain>
    </source>
</reference>
<accession>A0A1I7KE91</accession>
<dbReference type="SUPFAM" id="SSF143100">
    <property type="entry name" value="TTHA1013/TTHA0281-like"/>
    <property type="match status" value="1"/>
</dbReference>
<dbReference type="InterPro" id="IPR008651">
    <property type="entry name" value="Uncharacterised_HicB"/>
</dbReference>
<dbReference type="Pfam" id="PF05534">
    <property type="entry name" value="HicB"/>
    <property type="match status" value="1"/>
</dbReference>
<dbReference type="EMBL" id="FPBP01000018">
    <property type="protein sequence ID" value="SFU95727.1"/>
    <property type="molecule type" value="Genomic_DNA"/>
</dbReference>
<name>A0A1I7KE91_9GAMM</name>
<dbReference type="RefSeq" id="WP_089797454.1">
    <property type="nucleotide sequence ID" value="NZ_FPBP01000018.1"/>
</dbReference>
<keyword evidence="2" id="KW-1185">Reference proteome</keyword>
<protein>
    <submittedName>
        <fullName evidence="1">Predicted nuclease of the RNAse H fold, HicB family</fullName>
    </submittedName>
</protein>
<dbReference type="GO" id="GO:0006355">
    <property type="term" value="P:regulation of DNA-templated transcription"/>
    <property type="evidence" value="ECO:0007669"/>
    <property type="project" value="InterPro"/>
</dbReference>